<dbReference type="InterPro" id="IPR014755">
    <property type="entry name" value="Cu-Rt/internalin_Ig-like"/>
</dbReference>
<evidence type="ECO:0000256" key="1">
    <source>
        <dbReference type="ARBA" id="ARBA00022729"/>
    </source>
</evidence>
<feature type="chain" id="PRO_5002969492" description="SbsA Ig-like domain-containing protein" evidence="2">
    <location>
        <begin position="28"/>
        <end position="129"/>
    </location>
</feature>
<feature type="domain" description="SbsA Ig-like" evidence="3">
    <location>
        <begin position="32"/>
        <end position="122"/>
    </location>
</feature>
<name>C6Q2T5_9CLOT</name>
<dbReference type="InterPro" id="IPR032812">
    <property type="entry name" value="SbsA_Ig"/>
</dbReference>
<accession>C6Q2T5</accession>
<dbReference type="RefSeq" id="WP_007064236.1">
    <property type="nucleotide sequence ID" value="NZ_ACVI01000200.1"/>
</dbReference>
<gene>
    <name evidence="4" type="ORF">CcarbDRAFT_5353</name>
</gene>
<dbReference type="Proteomes" id="UP000004198">
    <property type="component" value="Unassembled WGS sequence"/>
</dbReference>
<organism evidence="4 5">
    <name type="scientific">Clostridium carboxidivorans P7</name>
    <dbReference type="NCBI Taxonomy" id="536227"/>
    <lineage>
        <taxon>Bacteria</taxon>
        <taxon>Bacillati</taxon>
        <taxon>Bacillota</taxon>
        <taxon>Clostridia</taxon>
        <taxon>Eubacteriales</taxon>
        <taxon>Clostridiaceae</taxon>
        <taxon>Clostridium</taxon>
    </lineage>
</organism>
<dbReference type="Pfam" id="PF13205">
    <property type="entry name" value="Big_5"/>
    <property type="match status" value="1"/>
</dbReference>
<comment type="caution">
    <text evidence="4">The sequence shown here is derived from an EMBL/GenBank/DDBJ whole genome shotgun (WGS) entry which is preliminary data.</text>
</comment>
<evidence type="ECO:0000259" key="3">
    <source>
        <dbReference type="Pfam" id="PF13205"/>
    </source>
</evidence>
<dbReference type="eggNOG" id="COG5492">
    <property type="taxonomic scope" value="Bacteria"/>
</dbReference>
<sequence>MINKKFKKLPIFLFSFIFILQSSVVCAKINDNQTVEPSKIWTVTFTQELVLNESNKQNITVKDSKGNVVSCKLTLGQDGKSVIINPPAEGFISGEKYTLNIGNQLKSKSGKKIRSAKTINFTIRSGIVT</sequence>
<keyword evidence="1 2" id="KW-0732">Signal</keyword>
<dbReference type="EMBL" id="ACVI01000200">
    <property type="protein sequence ID" value="EET84200.1"/>
    <property type="molecule type" value="Genomic_DNA"/>
</dbReference>
<protein>
    <recommendedName>
        <fullName evidence="3">SbsA Ig-like domain-containing protein</fullName>
    </recommendedName>
</protein>
<evidence type="ECO:0000256" key="2">
    <source>
        <dbReference type="SAM" id="SignalP"/>
    </source>
</evidence>
<proteinExistence type="predicted"/>
<feature type="signal peptide" evidence="2">
    <location>
        <begin position="1"/>
        <end position="27"/>
    </location>
</feature>
<dbReference type="Gene3D" id="2.60.40.1220">
    <property type="match status" value="1"/>
</dbReference>
<evidence type="ECO:0000313" key="5">
    <source>
        <dbReference type="Proteomes" id="UP000004198"/>
    </source>
</evidence>
<evidence type="ECO:0000313" key="4">
    <source>
        <dbReference type="EMBL" id="EET84200.1"/>
    </source>
</evidence>
<dbReference type="AlphaFoldDB" id="C6Q2T5"/>
<keyword evidence="5" id="KW-1185">Reference proteome</keyword>
<feature type="non-terminal residue" evidence="4">
    <location>
        <position position="129"/>
    </location>
</feature>
<reference evidence="4 5" key="1">
    <citation type="submission" date="2009-06" db="EMBL/GenBank/DDBJ databases">
        <title>The draft genome of Clostridium carboxidivorans P7.</title>
        <authorList>
            <consortium name="US DOE Joint Genome Institute (JGI-PGF)"/>
            <person name="Lucas S."/>
            <person name="Copeland A."/>
            <person name="Lapidus A."/>
            <person name="Glavina del Rio T."/>
            <person name="Tice H."/>
            <person name="Bruce D."/>
            <person name="Goodwin L."/>
            <person name="Pitluck S."/>
            <person name="Larimer F."/>
            <person name="Land M.L."/>
            <person name="Hauser L."/>
            <person name="Hemme C.L."/>
        </authorList>
    </citation>
    <scope>NUCLEOTIDE SEQUENCE [LARGE SCALE GENOMIC DNA]</scope>
    <source>
        <strain evidence="4 5">P7</strain>
    </source>
</reference>